<dbReference type="GO" id="GO:0061136">
    <property type="term" value="P:regulation of proteasomal protein catabolic process"/>
    <property type="evidence" value="ECO:0007669"/>
    <property type="project" value="TreeGrafter"/>
</dbReference>
<dbReference type="GO" id="GO:0070628">
    <property type="term" value="F:proteasome binding"/>
    <property type="evidence" value="ECO:0007669"/>
    <property type="project" value="TreeGrafter"/>
</dbReference>
<sequence>MIELSLGKTAPRLLEDLINYDPGRSRRDVLAGDAPKFIPLNPSLPGRITPDTCRHKFMDKSDQSLIPPLDLRPEPGAVYKVASFCNDCRCHLLLKIEYRGNIPDEVPCPNRDFPLHHFRHVPYKSTGRPVSTGNSPGDHWVEERVFECSSHVCSAVLTVTLSSPRLTPEYVALLTDKEMIAERVRRAEMDGLGRDWEDSEELVGPFEVLSRLRQYVSDAMRSLQKKRISVRNKKFASALGEDCRELLEFLGFTFDEAQEVWLLPEPDMSDGIPFNDPVKILLDDVEKELQLLLSKRPWAEYSRGKAVYFHPMPSYKILQRTLGCLDYDKRPSSRRQIDLTQDENPYYASLGALADFSDELLGFAYDRQRLCDPDNGPYYFECLRSLAEHRQSEPLSTKAAMLESQGQISSRDIAQAYEYFGLRADGSGMEDDYIIGTYKSRIADAPRQQTEMREKLRIIGQARRSEKIQYVASNTVTTYEQALTWLGADNQTADEFIVSLATIKLSEGKADEKIAREAVRIIADKRKSQGLKNWLKTGHTEEVDMDVGQAYSRLGIDDRTLDDDTILTTFSLRVEDEPEQLNELRAALKAIGKEKSSYKIESFLNTGKMSEQFSPDWPVGLENIGNTCYLNSLLQFYFTLKPLRDLILNFDHFKMEISPENIEKKKVGSRKVSRKEVERAQKFAYELQKLFRNLITARASAITPDYELARLTLISSMNEEHYRRMSMASVHGAPNLGEINGAPIQGPVGPPQLSSEMDIDVETPGEKPPETIHSDAGSDATLVGDVSDKVATHEEADFVMLDGDDTGSEPQVLGDKENHPPSINSILENPLPQDSQDSTPGGKGVPIEIEQINGAPPTPPAETTSYPPERPPPPVPPRPNSLETQKPRGELEMGAQQDVTEVIANVLFQLECAIKATGFEADGEQVDQIKQLFYGKTKSYINKPGEALRVKEEFFADIKVDVAAGPRDIYSALDGAFDQQQIDVDETTALQFHSISHNPPVLQIQVQRVQFDKAKNTPYKADSHLALEKVIFLDRYMDSDDPVLMSKREKSWQWKEELMRLEWRKRELMQTEAR</sequence>
<proteinExistence type="predicted"/>
<keyword evidence="3" id="KW-0645">Protease</keyword>
<dbReference type="GO" id="GO:0004843">
    <property type="term" value="F:cysteine-type deubiquitinase activity"/>
    <property type="evidence" value="ECO:0007669"/>
    <property type="project" value="UniProtKB-EC"/>
</dbReference>
<feature type="domain" description="USP" evidence="8">
    <location>
        <begin position="619"/>
        <end position="1074"/>
    </location>
</feature>
<keyword evidence="4" id="KW-0833">Ubl conjugation pathway</keyword>
<dbReference type="FunFam" id="3.90.70.10:FF:000122">
    <property type="entry name" value="Ubiquitin carboxyl-terminal hydrolase 2"/>
    <property type="match status" value="1"/>
</dbReference>
<comment type="caution">
    <text evidence="9">The sequence shown here is derived from an EMBL/GenBank/DDBJ whole genome shotgun (WGS) entry which is preliminary data.</text>
</comment>
<dbReference type="GO" id="GO:0043161">
    <property type="term" value="P:proteasome-mediated ubiquitin-dependent protein catabolic process"/>
    <property type="evidence" value="ECO:0007669"/>
    <property type="project" value="InterPro"/>
</dbReference>
<evidence type="ECO:0000256" key="7">
    <source>
        <dbReference type="SAM" id="MobiDB-lite"/>
    </source>
</evidence>
<dbReference type="InterPro" id="IPR001394">
    <property type="entry name" value="Peptidase_C19_UCH"/>
</dbReference>
<reference evidence="9" key="1">
    <citation type="submission" date="2021-03" db="EMBL/GenBank/DDBJ databases">
        <title>Comparative genomics and phylogenomic investigation of the class Geoglossomycetes provide insights into ecological specialization and systematics.</title>
        <authorList>
            <person name="Melie T."/>
            <person name="Pirro S."/>
            <person name="Miller A.N."/>
            <person name="Quandt A."/>
        </authorList>
    </citation>
    <scope>NUCLEOTIDE SEQUENCE</scope>
    <source>
        <strain evidence="9">CAQ_001_2017</strain>
    </source>
</reference>
<dbReference type="AlphaFoldDB" id="A0A9P8LI76"/>
<dbReference type="InterPro" id="IPR044635">
    <property type="entry name" value="UBP14-like"/>
</dbReference>
<dbReference type="EC" id="3.4.19.12" evidence="2"/>
<evidence type="ECO:0000256" key="3">
    <source>
        <dbReference type="ARBA" id="ARBA00022670"/>
    </source>
</evidence>
<dbReference type="InterPro" id="IPR025305">
    <property type="entry name" value="UCH_repeat_domain"/>
</dbReference>
<dbReference type="EMBL" id="JAGHQM010000046">
    <property type="protein sequence ID" value="KAH0565972.1"/>
    <property type="molecule type" value="Genomic_DNA"/>
</dbReference>
<feature type="compositionally biased region" description="Pro residues" evidence="7">
    <location>
        <begin position="868"/>
        <end position="879"/>
    </location>
</feature>
<dbReference type="Pfam" id="PF00443">
    <property type="entry name" value="UCH"/>
    <property type="match status" value="2"/>
</dbReference>
<evidence type="ECO:0000256" key="6">
    <source>
        <dbReference type="ARBA" id="ARBA00022807"/>
    </source>
</evidence>
<feature type="compositionally biased region" description="Polar residues" evidence="7">
    <location>
        <begin position="821"/>
        <end position="839"/>
    </location>
</feature>
<dbReference type="GO" id="GO:0016579">
    <property type="term" value="P:protein deubiquitination"/>
    <property type="evidence" value="ECO:0007669"/>
    <property type="project" value="InterPro"/>
</dbReference>
<gene>
    <name evidence="9" type="ORF">GP486_000640</name>
</gene>
<comment type="catalytic activity">
    <reaction evidence="1">
        <text>Thiol-dependent hydrolysis of ester, thioester, amide, peptide and isopeptide bonds formed by the C-terminal Gly of ubiquitin (a 76-residue protein attached to proteins as an intracellular targeting signal).</text>
        <dbReference type="EC" id="3.4.19.12"/>
    </reaction>
</comment>
<accession>A0A9P8LI76</accession>
<evidence type="ECO:0000313" key="9">
    <source>
        <dbReference type="EMBL" id="KAH0565972.1"/>
    </source>
</evidence>
<protein>
    <recommendedName>
        <fullName evidence="2">ubiquitinyl hydrolase 1</fullName>
        <ecNumber evidence="2">3.4.19.12</ecNumber>
    </recommendedName>
</protein>
<keyword evidence="5" id="KW-0378">Hydrolase</keyword>
<feature type="region of interest" description="Disordered" evidence="7">
    <location>
        <begin position="743"/>
        <end position="780"/>
    </location>
</feature>
<feature type="region of interest" description="Disordered" evidence="7">
    <location>
        <begin position="801"/>
        <end position="885"/>
    </location>
</feature>
<dbReference type="SUPFAM" id="SSF54001">
    <property type="entry name" value="Cysteine proteinases"/>
    <property type="match status" value="1"/>
</dbReference>
<dbReference type="Pfam" id="PF13446">
    <property type="entry name" value="RPT"/>
    <property type="match status" value="4"/>
</dbReference>
<evidence type="ECO:0000313" key="10">
    <source>
        <dbReference type="Proteomes" id="UP000750711"/>
    </source>
</evidence>
<dbReference type="InterPro" id="IPR028889">
    <property type="entry name" value="USP"/>
</dbReference>
<dbReference type="InterPro" id="IPR018200">
    <property type="entry name" value="USP_CS"/>
</dbReference>
<dbReference type="InterPro" id="IPR038765">
    <property type="entry name" value="Papain-like_cys_pep_sf"/>
</dbReference>
<organism evidence="9 10">
    <name type="scientific">Trichoglossum hirsutum</name>
    <dbReference type="NCBI Taxonomy" id="265104"/>
    <lineage>
        <taxon>Eukaryota</taxon>
        <taxon>Fungi</taxon>
        <taxon>Dikarya</taxon>
        <taxon>Ascomycota</taxon>
        <taxon>Pezizomycotina</taxon>
        <taxon>Geoglossomycetes</taxon>
        <taxon>Geoglossales</taxon>
        <taxon>Geoglossaceae</taxon>
        <taxon>Trichoglossum</taxon>
    </lineage>
</organism>
<dbReference type="PROSITE" id="PS50235">
    <property type="entry name" value="USP_3"/>
    <property type="match status" value="1"/>
</dbReference>
<keyword evidence="10" id="KW-1185">Reference proteome</keyword>
<feature type="compositionally biased region" description="Basic and acidic residues" evidence="7">
    <location>
        <begin position="764"/>
        <end position="773"/>
    </location>
</feature>
<evidence type="ECO:0000256" key="2">
    <source>
        <dbReference type="ARBA" id="ARBA00012759"/>
    </source>
</evidence>
<evidence type="ECO:0000256" key="1">
    <source>
        <dbReference type="ARBA" id="ARBA00000707"/>
    </source>
</evidence>
<dbReference type="PANTHER" id="PTHR43982:SF6">
    <property type="entry name" value="UBIQUITIN CARBOXYL-TERMINAL HYDROLASE 2-RELATED"/>
    <property type="match status" value="1"/>
</dbReference>
<evidence type="ECO:0000256" key="4">
    <source>
        <dbReference type="ARBA" id="ARBA00022786"/>
    </source>
</evidence>
<dbReference type="Gene3D" id="3.90.70.10">
    <property type="entry name" value="Cysteine proteinases"/>
    <property type="match status" value="2"/>
</dbReference>
<dbReference type="PROSITE" id="PS00972">
    <property type="entry name" value="USP_1"/>
    <property type="match status" value="1"/>
</dbReference>
<evidence type="ECO:0000256" key="5">
    <source>
        <dbReference type="ARBA" id="ARBA00022801"/>
    </source>
</evidence>
<keyword evidence="6" id="KW-0788">Thiol protease</keyword>
<name>A0A9P8LI76_9PEZI</name>
<evidence type="ECO:0000259" key="8">
    <source>
        <dbReference type="PROSITE" id="PS50235"/>
    </source>
</evidence>
<dbReference type="Proteomes" id="UP000750711">
    <property type="component" value="Unassembled WGS sequence"/>
</dbReference>
<dbReference type="PANTHER" id="PTHR43982">
    <property type="entry name" value="UBIQUITIN CARBOXYL-TERMINAL HYDROLASE"/>
    <property type="match status" value="1"/>
</dbReference>